<feature type="transmembrane region" description="Helical" evidence="1">
    <location>
        <begin position="199"/>
        <end position="221"/>
    </location>
</feature>
<feature type="transmembrane region" description="Helical" evidence="1">
    <location>
        <begin position="121"/>
        <end position="139"/>
    </location>
</feature>
<keyword evidence="1" id="KW-0472">Membrane</keyword>
<keyword evidence="1" id="KW-0812">Transmembrane</keyword>
<evidence type="ECO:0008006" key="4">
    <source>
        <dbReference type="Google" id="ProtNLM"/>
    </source>
</evidence>
<comment type="caution">
    <text evidence="2">The sequence shown here is derived from an EMBL/GenBank/DDBJ whole genome shotgun (WGS) entry which is preliminary data.</text>
</comment>
<dbReference type="AlphaFoldDB" id="A0A545AQ81"/>
<proteinExistence type="predicted"/>
<accession>A0A545AQ81</accession>
<gene>
    <name evidence="2" type="ORF">FL583_19560</name>
</gene>
<organism evidence="2 3">
    <name type="scientific">Cryptosporangium phraense</name>
    <dbReference type="NCBI Taxonomy" id="2593070"/>
    <lineage>
        <taxon>Bacteria</taxon>
        <taxon>Bacillati</taxon>
        <taxon>Actinomycetota</taxon>
        <taxon>Actinomycetes</taxon>
        <taxon>Cryptosporangiales</taxon>
        <taxon>Cryptosporangiaceae</taxon>
        <taxon>Cryptosporangium</taxon>
    </lineage>
</organism>
<keyword evidence="1" id="KW-1133">Transmembrane helix</keyword>
<dbReference type="Proteomes" id="UP000317982">
    <property type="component" value="Unassembled WGS sequence"/>
</dbReference>
<keyword evidence="3" id="KW-1185">Reference proteome</keyword>
<dbReference type="InParanoid" id="A0A545AQ81"/>
<evidence type="ECO:0000256" key="1">
    <source>
        <dbReference type="SAM" id="Phobius"/>
    </source>
</evidence>
<dbReference type="EMBL" id="VIRS01000013">
    <property type="protein sequence ID" value="TQS43430.1"/>
    <property type="molecule type" value="Genomic_DNA"/>
</dbReference>
<sequence>MSTKTQKMVVVVFGLAAFVLIMLIGGAAVYALGSGLSSKSKVEGVQVAYVRDEAKLRACPRRTCQVLQTLRHNQQVAVIATVNGEEVDGSRTWTAVRFGTGEAFVHESLIQPDSSTDEQSLLWALFSVLSIGAVALTTFSLRVKGIAVKLVEWSRGIQTLLPAVVLLIGIAVGALGYFYSRLEGGAVSTFLADTFVNLGAGFIGSAVTFLLFNSLLAGLVVDRPTLEKMNDDQRAELRDDLASLRSAVERLTMRLDSALTASEADRQRSPLERAWSRWRLGSHRRD</sequence>
<dbReference type="RefSeq" id="WP_142706128.1">
    <property type="nucleotide sequence ID" value="NZ_VIRS01000013.1"/>
</dbReference>
<evidence type="ECO:0000313" key="3">
    <source>
        <dbReference type="Proteomes" id="UP000317982"/>
    </source>
</evidence>
<protein>
    <recommendedName>
        <fullName evidence="4">SH3 domain-containing protein</fullName>
    </recommendedName>
</protein>
<feature type="transmembrane region" description="Helical" evidence="1">
    <location>
        <begin position="160"/>
        <end position="179"/>
    </location>
</feature>
<evidence type="ECO:0000313" key="2">
    <source>
        <dbReference type="EMBL" id="TQS43430.1"/>
    </source>
</evidence>
<name>A0A545AQ81_9ACTN</name>
<feature type="transmembrane region" description="Helical" evidence="1">
    <location>
        <begin position="9"/>
        <end position="32"/>
    </location>
</feature>
<dbReference type="OrthoDB" id="3482365at2"/>
<reference evidence="2 3" key="1">
    <citation type="submission" date="2019-07" db="EMBL/GenBank/DDBJ databases">
        <title>Cryptosporangium phraense sp. nov., isolated from plant litter.</title>
        <authorList>
            <person name="Suriyachadkun C."/>
        </authorList>
    </citation>
    <scope>NUCLEOTIDE SEQUENCE [LARGE SCALE GENOMIC DNA]</scope>
    <source>
        <strain evidence="2 3">A-T 5661</strain>
    </source>
</reference>